<feature type="compositionally biased region" description="Acidic residues" evidence="1">
    <location>
        <begin position="87"/>
        <end position="100"/>
    </location>
</feature>
<dbReference type="AlphaFoldDB" id="A0A1E3IQD9"/>
<accession>A0A1E3IQD9</accession>
<feature type="compositionally biased region" description="Basic and acidic residues" evidence="1">
    <location>
        <begin position="351"/>
        <end position="363"/>
    </location>
</feature>
<name>A0A1E3IQD9_9TREE</name>
<dbReference type="Proteomes" id="UP000094819">
    <property type="component" value="Unassembled WGS sequence"/>
</dbReference>
<feature type="compositionally biased region" description="Polar residues" evidence="1">
    <location>
        <begin position="1"/>
        <end position="13"/>
    </location>
</feature>
<feature type="region of interest" description="Disordered" evidence="1">
    <location>
        <begin position="79"/>
        <end position="165"/>
    </location>
</feature>
<feature type="compositionally biased region" description="Basic residues" evidence="1">
    <location>
        <begin position="385"/>
        <end position="397"/>
    </location>
</feature>
<keyword evidence="3" id="KW-1185">Reference proteome</keyword>
<protein>
    <submittedName>
        <fullName evidence="2">Uncharacterized protein</fullName>
    </submittedName>
</protein>
<comment type="caution">
    <text evidence="2">The sequence shown here is derived from an EMBL/GenBank/DDBJ whole genome shotgun (WGS) entry which is preliminary data.</text>
</comment>
<feature type="compositionally biased region" description="Basic and acidic residues" evidence="1">
    <location>
        <begin position="375"/>
        <end position="384"/>
    </location>
</feature>
<evidence type="ECO:0000256" key="1">
    <source>
        <dbReference type="SAM" id="MobiDB-lite"/>
    </source>
</evidence>
<sequence>MNDPRQSTVAQRSLQRHRFQQRQTRRRLIIGEVGQVIGAAAQVVIESQKRYYVKKPLHNSPFGGHQLVSGHRLRHLNDNEPSAVEESSQEEQDEDAEGEEVERSSVLAPDSDDEGEQEDSGDGELIEVAPPPNQKRHSAVATPKKGSPSRASKLSGPEAMQQHGQHLKARLDCLAMSLNDVERASRNELSSLLEEVSSSQLFSPGGRDDIYEMLCSQPLAAPEKEEIDEIFGTLAEKWDITTAEEMEQVLGIKIERKQSAKTFHLSRPKNIDELTDKFPYITKADRPYQSSLYPEQSSLPSTTTRRRRIASSTAYSVPGGSGFVAVDRCGWEVTEKELAREADERIIVSYKSRDEGSRDRTLAGEETGIERKHKMAESVAEKSGLKKSKHHCLGRRK</sequence>
<evidence type="ECO:0000313" key="3">
    <source>
        <dbReference type="Proteomes" id="UP000094819"/>
    </source>
</evidence>
<dbReference type="GeneID" id="30195338"/>
<feature type="region of interest" description="Disordered" evidence="1">
    <location>
        <begin position="1"/>
        <end position="21"/>
    </location>
</feature>
<feature type="compositionally biased region" description="Acidic residues" evidence="1">
    <location>
        <begin position="110"/>
        <end position="125"/>
    </location>
</feature>
<feature type="region of interest" description="Disordered" evidence="1">
    <location>
        <begin position="351"/>
        <end position="397"/>
    </location>
</feature>
<dbReference type="EMBL" id="AWGH01000020">
    <property type="protein sequence ID" value="ODN90809.1"/>
    <property type="molecule type" value="Genomic_DNA"/>
</dbReference>
<dbReference type="RefSeq" id="XP_019029911.1">
    <property type="nucleotide sequence ID" value="XM_019178192.1"/>
</dbReference>
<proteinExistence type="predicted"/>
<gene>
    <name evidence="2" type="ORF">L198_06126</name>
</gene>
<reference evidence="2 3" key="1">
    <citation type="submission" date="2016-06" db="EMBL/GenBank/DDBJ databases">
        <title>Evolution of pathogenesis and genome organization in the Tremellales.</title>
        <authorList>
            <person name="Cuomo C."/>
            <person name="Litvintseva A."/>
            <person name="Heitman J."/>
            <person name="Chen Y."/>
            <person name="Sun S."/>
            <person name="Springer D."/>
            <person name="Dromer F."/>
            <person name="Young S."/>
            <person name="Zeng Q."/>
            <person name="Chapman S."/>
            <person name="Gujja S."/>
            <person name="Saif S."/>
            <person name="Birren B."/>
        </authorList>
    </citation>
    <scope>NUCLEOTIDE SEQUENCE [LARGE SCALE GENOMIC DNA]</scope>
    <source>
        <strain evidence="2 3">CBS 7118</strain>
    </source>
</reference>
<organism evidence="2 3">
    <name type="scientific">Cryptococcus wingfieldii CBS 7118</name>
    <dbReference type="NCBI Taxonomy" id="1295528"/>
    <lineage>
        <taxon>Eukaryota</taxon>
        <taxon>Fungi</taxon>
        <taxon>Dikarya</taxon>
        <taxon>Basidiomycota</taxon>
        <taxon>Agaricomycotina</taxon>
        <taxon>Tremellomycetes</taxon>
        <taxon>Tremellales</taxon>
        <taxon>Cryptococcaceae</taxon>
        <taxon>Cryptococcus</taxon>
    </lineage>
</organism>
<evidence type="ECO:0000313" key="2">
    <source>
        <dbReference type="EMBL" id="ODN90809.1"/>
    </source>
</evidence>